<evidence type="ECO:0000256" key="3">
    <source>
        <dbReference type="ARBA" id="ARBA00022692"/>
    </source>
</evidence>
<dbReference type="EMBL" id="JAJVDC020000032">
    <property type="protein sequence ID" value="KAL1632246.1"/>
    <property type="molecule type" value="Genomic_DNA"/>
</dbReference>
<evidence type="ECO:0000256" key="5">
    <source>
        <dbReference type="ARBA" id="ARBA00022989"/>
    </source>
</evidence>
<feature type="transmembrane region" description="Helical" evidence="9">
    <location>
        <begin position="276"/>
        <end position="296"/>
    </location>
</feature>
<feature type="transmembrane region" description="Helical" evidence="9">
    <location>
        <begin position="435"/>
        <end position="455"/>
    </location>
</feature>
<dbReference type="Proteomes" id="UP001521116">
    <property type="component" value="Unassembled WGS sequence"/>
</dbReference>
<evidence type="ECO:0000256" key="8">
    <source>
        <dbReference type="SAM" id="MobiDB-lite"/>
    </source>
</evidence>
<dbReference type="InterPro" id="IPR023271">
    <property type="entry name" value="Aquaporin-like"/>
</dbReference>
<keyword evidence="5 9" id="KW-1133">Transmembrane helix</keyword>
<dbReference type="PRINTS" id="PR00783">
    <property type="entry name" value="MINTRINSICP"/>
</dbReference>
<keyword evidence="4" id="KW-0677">Repeat</keyword>
<sequence>MSQEPQTALPSYYGEKTPDGRIVKRPSSEMPDTMTPLKSPPPRASSEQLPSSNANAMVPEIESASDIFSHQNSFSTPRPPNAIQRWGPLQDPRSQEHAWRSTPSKRRLNDEYYYPDYNGPERTPYYEYEDETPLRRNGTASGRSMRDYPGREYPGAGPLTYRGASFSERPRRPPSPPRPHNRRQYSDGSYEYPTSPGAGGGNRGPPSDVGKVMRLPLIWWMNSEAKNHFVAALGEFVGTFMFLFFAFAGTQVANIGSENNEQNSTTGESTGFDVTVLLYIALVFAFSLMVNVWIFFRISGGLFNPAVTFAMVMVKAMGIPRGFLLVGAQLCGSMFASYIVSVMFPTPFNVRTTLSEGTSTARGVFIEAFLTAELVFTIFMLAKEKHKATFIAPVGIGLALFIAELVGVYYTGGSLNPARSFGPCVVNGQWDPEHWIYWLGPALGAIMAVMFYRFIKMLEYEMANPGQDAIHEEEAKHEAESLKNKESKISLAARERANSLTPPKKRYTGD</sequence>
<dbReference type="Pfam" id="PF00230">
    <property type="entry name" value="MIP"/>
    <property type="match status" value="1"/>
</dbReference>
<dbReference type="PANTHER" id="PTHR19139">
    <property type="entry name" value="AQUAPORIN TRANSPORTER"/>
    <property type="match status" value="1"/>
</dbReference>
<comment type="similarity">
    <text evidence="2">Belongs to the MIP/aquaporin (TC 1.A.8) family.</text>
</comment>
<evidence type="ECO:0008006" key="12">
    <source>
        <dbReference type="Google" id="ProtNLM"/>
    </source>
</evidence>
<evidence type="ECO:0000256" key="1">
    <source>
        <dbReference type="ARBA" id="ARBA00004141"/>
    </source>
</evidence>
<evidence type="ECO:0000256" key="9">
    <source>
        <dbReference type="SAM" id="Phobius"/>
    </source>
</evidence>
<evidence type="ECO:0000256" key="4">
    <source>
        <dbReference type="ARBA" id="ARBA00022737"/>
    </source>
</evidence>
<feature type="compositionally biased region" description="Basic and acidic residues" evidence="8">
    <location>
        <begin position="473"/>
        <end position="497"/>
    </location>
</feature>
<accession>A0ABR3SYU4</accession>
<keyword evidence="3 9" id="KW-0812">Transmembrane</keyword>
<feature type="transmembrane region" description="Helical" evidence="9">
    <location>
        <begin position="229"/>
        <end position="256"/>
    </location>
</feature>
<reference evidence="10 11" key="1">
    <citation type="submission" date="2024-02" db="EMBL/GenBank/DDBJ databases">
        <title>De novo assembly and annotation of 12 fungi associated with fruit tree decline syndrome in Ontario, Canada.</title>
        <authorList>
            <person name="Sulman M."/>
            <person name="Ellouze W."/>
            <person name="Ilyukhin E."/>
        </authorList>
    </citation>
    <scope>NUCLEOTIDE SEQUENCE [LARGE SCALE GENOMIC DNA]</scope>
    <source>
        <strain evidence="10 11">M1-105</strain>
    </source>
</reference>
<protein>
    <recommendedName>
        <fullName evidence="12">Aquaporin</fullName>
    </recommendedName>
</protein>
<evidence type="ECO:0000256" key="7">
    <source>
        <dbReference type="ARBA" id="ARBA00034651"/>
    </source>
</evidence>
<dbReference type="PANTHER" id="PTHR19139:SF283">
    <property type="entry name" value="AQUAPORIN"/>
    <property type="match status" value="1"/>
</dbReference>
<comment type="catalytic activity">
    <reaction evidence="7">
        <text>H2O(in) = H2O(out)</text>
        <dbReference type="Rhea" id="RHEA:29667"/>
        <dbReference type="ChEBI" id="CHEBI:15377"/>
    </reaction>
</comment>
<evidence type="ECO:0000256" key="2">
    <source>
        <dbReference type="ARBA" id="ARBA00006175"/>
    </source>
</evidence>
<dbReference type="InterPro" id="IPR000425">
    <property type="entry name" value="MIP"/>
</dbReference>
<comment type="caution">
    <text evidence="10">The sequence shown here is derived from an EMBL/GenBank/DDBJ whole genome shotgun (WGS) entry which is preliminary data.</text>
</comment>
<keyword evidence="11" id="KW-1185">Reference proteome</keyword>
<dbReference type="SUPFAM" id="SSF81338">
    <property type="entry name" value="Aquaporin-like"/>
    <property type="match status" value="1"/>
</dbReference>
<feature type="compositionally biased region" description="Polar residues" evidence="8">
    <location>
        <begin position="45"/>
        <end position="55"/>
    </location>
</feature>
<name>A0ABR3SYU4_9PEZI</name>
<feature type="transmembrane region" description="Helical" evidence="9">
    <location>
        <begin position="323"/>
        <end position="344"/>
    </location>
</feature>
<comment type="subcellular location">
    <subcellularLocation>
        <location evidence="1">Membrane</location>
        <topology evidence="1">Multi-pass membrane protein</topology>
    </subcellularLocation>
</comment>
<evidence type="ECO:0000313" key="11">
    <source>
        <dbReference type="Proteomes" id="UP001521116"/>
    </source>
</evidence>
<proteinExistence type="inferred from homology"/>
<evidence type="ECO:0000313" key="10">
    <source>
        <dbReference type="EMBL" id="KAL1632246.1"/>
    </source>
</evidence>
<feature type="transmembrane region" description="Helical" evidence="9">
    <location>
        <begin position="364"/>
        <end position="382"/>
    </location>
</feature>
<organism evidence="10 11">
    <name type="scientific">Neofusicoccum ribis</name>
    <dbReference type="NCBI Taxonomy" id="45134"/>
    <lineage>
        <taxon>Eukaryota</taxon>
        <taxon>Fungi</taxon>
        <taxon>Dikarya</taxon>
        <taxon>Ascomycota</taxon>
        <taxon>Pezizomycotina</taxon>
        <taxon>Dothideomycetes</taxon>
        <taxon>Dothideomycetes incertae sedis</taxon>
        <taxon>Botryosphaeriales</taxon>
        <taxon>Botryosphaeriaceae</taxon>
        <taxon>Neofusicoccum</taxon>
    </lineage>
</organism>
<evidence type="ECO:0000256" key="6">
    <source>
        <dbReference type="ARBA" id="ARBA00023136"/>
    </source>
</evidence>
<feature type="region of interest" description="Disordered" evidence="8">
    <location>
        <begin position="473"/>
        <end position="510"/>
    </location>
</feature>
<keyword evidence="6 9" id="KW-0472">Membrane</keyword>
<dbReference type="Gene3D" id="1.20.1080.10">
    <property type="entry name" value="Glycerol uptake facilitator protein"/>
    <property type="match status" value="1"/>
</dbReference>
<feature type="region of interest" description="Disordered" evidence="8">
    <location>
        <begin position="1"/>
        <end position="206"/>
    </location>
</feature>
<feature type="transmembrane region" description="Helical" evidence="9">
    <location>
        <begin position="389"/>
        <end position="410"/>
    </location>
</feature>
<feature type="compositionally biased region" description="Polar residues" evidence="8">
    <location>
        <begin position="66"/>
        <end position="76"/>
    </location>
</feature>
<gene>
    <name evidence="10" type="ORF">SLS56_003826</name>
</gene>
<dbReference type="InterPro" id="IPR034294">
    <property type="entry name" value="Aquaporin_transptr"/>
</dbReference>